<proteinExistence type="predicted"/>
<name>D6A6R2_STRV1</name>
<dbReference type="InterPro" id="IPR024996">
    <property type="entry name" value="RNaseH_pPIWI_RE"/>
</dbReference>
<dbReference type="EMBL" id="DS999641">
    <property type="protein sequence ID" value="EFE69837.2"/>
    <property type="molecule type" value="Genomic_DNA"/>
</dbReference>
<feature type="region of interest" description="Disordered" evidence="1">
    <location>
        <begin position="837"/>
        <end position="857"/>
    </location>
</feature>
<dbReference type="InterPro" id="IPR025085">
    <property type="entry name" value="pPIWI_RE_X"/>
</dbReference>
<sequence length="961" mass="105729">MPEENGSMAYQYNRPAAYLPDPAQGPFVVPMHTLSLPAHWEEPLLRLYHGGMTEGQAERRRRVPTAAVNQLMRATAPDIVTVDSTARFGSESPWLYCQDVYPMAVTNLYIATWLKSLPREADDPETTALLMDCFHDLDTAALSWRPGRVDLLDQKLSPGGTALPASHVYRLLPDFLAERIARQEPYEHHGQQLTFRQVASRTGARGQGSGGAELMSNLIEYVPRRRGGDGRPAYYAATLRVTVRTVPFSPVPRVHLAAGVRRFVTGKVYMPYGKGVSAYLLPDDSLVHDGPQPQRFAVAMLEWKNGATDWRQGGAEGMLARISALDALPSPDRLVKEADHWIHGRDGIRIAIGHQAAMGRHPIGTGLMPSERRRLIEWAEQAIAPEFVPVPKLERSAYARPPKKQLKKLPSLPKNMGKKDPEDLAVILDERELNAAHNAQVLRARLAEALEGEDLTAVVLHQNDVIRDQMIAAAETGLGLAGYRRAQGPGTWVWEAEELTVRLHARPLGGLGAPLGGDGVPRRGQEHDKAIEERRTGVARAMAALREVVPGVRLAFVELDGQDAFRHAKRRSDPKHAIRLGCADAGLVTQFIRPPDPDAETDEALADAGLRAAAAWSDGLRQTGVRLVPQHTLGDALIPANLNQVAFHLVERRLDGPTGKQQFTPIAVLIRPGAKCVLGKSADMHAWVPYPELLKSLTGRVEGRKNSVDQSALTAAFVKKTLAQLRSTPTLVLAHAQDVRKRWPWLRNDGLERDRLGLDGGPVQRIGLYGKQLRVVRIADGSRDETAQCWAEAEETSPELKGKQRGGIAMGLWRPGGRRDSDRVFYSTIGKSGTQTKLTNDDAKLTPHTNASGNNAYRPTVNAWNPDLLELTVACLQPGDDAEAWAAFVHQQRFSEDYRAGREGLALPLILHLARLADDYALPHEIEDAMDPTELQATTATDQDVSGQLAFDLNLEDEENE</sequence>
<feature type="domain" description="pPIWI-RE RNaseH" evidence="2">
    <location>
        <begin position="645"/>
        <end position="923"/>
    </location>
</feature>
<evidence type="ECO:0000313" key="5">
    <source>
        <dbReference type="EMBL" id="EFE69837.2"/>
    </source>
</evidence>
<feature type="region of interest" description="Disordered" evidence="1">
    <location>
        <begin position="794"/>
        <end position="813"/>
    </location>
</feature>
<evidence type="ECO:0000259" key="3">
    <source>
        <dbReference type="Pfam" id="PF13111"/>
    </source>
</evidence>
<dbReference type="AlphaFoldDB" id="D6A6R2"/>
<evidence type="ECO:0000259" key="2">
    <source>
        <dbReference type="Pfam" id="PF13032"/>
    </source>
</evidence>
<evidence type="ECO:0000256" key="1">
    <source>
        <dbReference type="SAM" id="MobiDB-lite"/>
    </source>
</evidence>
<organism evidence="5 6">
    <name type="scientific">Streptomyces viridosporus (strain ATCC 14672 / DSM 40746 / JCM 4963 / KCTC 9882 / NRRL B-12104 / FH 1290)</name>
    <name type="common">Streptomyces ghanaensis</name>
    <dbReference type="NCBI Taxonomy" id="566461"/>
    <lineage>
        <taxon>Bacteria</taxon>
        <taxon>Bacillati</taxon>
        <taxon>Actinomycetota</taxon>
        <taxon>Actinomycetes</taxon>
        <taxon>Kitasatosporales</taxon>
        <taxon>Streptomycetaceae</taxon>
        <taxon>Streptomyces</taxon>
    </lineage>
</organism>
<feature type="domain" description="Prokaryotic pPIWI-RE MID" evidence="4">
    <location>
        <begin position="494"/>
        <end position="631"/>
    </location>
</feature>
<feature type="compositionally biased region" description="Polar residues" evidence="1">
    <location>
        <begin position="847"/>
        <end position="857"/>
    </location>
</feature>
<dbReference type="Proteomes" id="UP000003824">
    <property type="component" value="Unassembled WGS sequence"/>
</dbReference>
<dbReference type="Pfam" id="PF13032">
    <property type="entry name" value="RNaseH_pPIWI_RE"/>
    <property type="match status" value="1"/>
</dbReference>
<reference evidence="6" key="1">
    <citation type="submission" date="2008-12" db="EMBL/GenBank/DDBJ databases">
        <title>Annotation of Streptomyces ghanaensis ATCC 14672.</title>
        <authorList>
            <consortium name="The Broad Institute Genome Sequencing Platform"/>
            <consortium name="Broad Institute Microbial Sequencing Center"/>
            <person name="Fischbach M."/>
            <person name="Ward D."/>
            <person name="Young S."/>
            <person name="Kodira C.D."/>
            <person name="Zeng Q."/>
            <person name="Koehrsen M."/>
            <person name="Godfrey P."/>
            <person name="Alvarado L."/>
            <person name="Berlin A.M."/>
            <person name="Borenstein D."/>
            <person name="Chen Z."/>
            <person name="Engels R."/>
            <person name="Freedman E."/>
            <person name="Gellesch M."/>
            <person name="Goldberg J."/>
            <person name="Griggs A."/>
            <person name="Gujja S."/>
            <person name="Heiman D.I."/>
            <person name="Hepburn T.A."/>
            <person name="Howarth C."/>
            <person name="Jen D."/>
            <person name="Larson L."/>
            <person name="Lewis B."/>
            <person name="Mehta T."/>
            <person name="Park D."/>
            <person name="Pearson M."/>
            <person name="Roberts A."/>
            <person name="Saif S."/>
            <person name="Shea T.D."/>
            <person name="Shenoy N."/>
            <person name="Sisk P."/>
            <person name="Stolte C."/>
            <person name="Sykes S.N."/>
            <person name="Walk T."/>
            <person name="White J."/>
            <person name="Yandava C."/>
            <person name="Straight P."/>
            <person name="Clardy J."/>
            <person name="Hung D."/>
            <person name="Kolter R."/>
            <person name="Mekalanos J."/>
            <person name="Walker S."/>
            <person name="Walsh C.T."/>
            <person name="Wieland B.L.C."/>
            <person name="Ilzarbe M."/>
            <person name="Galagan J."/>
            <person name="Nusbaum C."/>
            <person name="Birren B."/>
        </authorList>
    </citation>
    <scope>NUCLEOTIDE SEQUENCE [LARGE SCALE GENOMIC DNA]</scope>
    <source>
        <strain evidence="6">ATCC 14672 / DSM 40746 / JCM 4963 / KCTC 9882 / NRRL B-12104 / FH 1290</strain>
    </source>
</reference>
<dbReference type="eggNOG" id="ENOG50333T3">
    <property type="taxonomic scope" value="Bacteria"/>
</dbReference>
<dbReference type="Pfam" id="PF18157">
    <property type="entry name" value="MID_pPIWI_RE"/>
    <property type="match status" value="1"/>
</dbReference>
<evidence type="ECO:0000259" key="4">
    <source>
        <dbReference type="Pfam" id="PF18157"/>
    </source>
</evidence>
<feature type="domain" description="pPIWI-RE module N-terminal" evidence="3">
    <location>
        <begin position="17"/>
        <end position="418"/>
    </location>
</feature>
<gene>
    <name evidence="5" type="ORF">SSFG_05080</name>
</gene>
<dbReference type="InterPro" id="IPR040496">
    <property type="entry name" value="MID_pPIWI_RE"/>
</dbReference>
<evidence type="ECO:0000313" key="6">
    <source>
        <dbReference type="Proteomes" id="UP000003824"/>
    </source>
</evidence>
<dbReference type="Pfam" id="PF13111">
    <property type="entry name" value="pPIWI_RE_X"/>
    <property type="match status" value="1"/>
</dbReference>
<accession>D6A6R2</accession>
<protein>
    <submittedName>
        <fullName evidence="5">Predicted protein</fullName>
    </submittedName>
</protein>